<dbReference type="EMBL" id="CAAGRJ010004009">
    <property type="protein sequence ID" value="VFV21880.1"/>
    <property type="molecule type" value="Genomic_DNA"/>
</dbReference>
<dbReference type="PANTHER" id="PTHR14787">
    <property type="entry name" value="C10ORF188 FAMILY MEMBER"/>
    <property type="match status" value="1"/>
</dbReference>
<keyword evidence="3" id="KW-1185">Reference proteome</keyword>
<protein>
    <submittedName>
        <fullName evidence="2">Uncharacterized protein</fullName>
    </submittedName>
</protein>
<organism evidence="2 3">
    <name type="scientific">Lynx pardinus</name>
    <name type="common">Iberian lynx</name>
    <name type="synonym">Felis pardina</name>
    <dbReference type="NCBI Taxonomy" id="191816"/>
    <lineage>
        <taxon>Eukaryota</taxon>
        <taxon>Metazoa</taxon>
        <taxon>Chordata</taxon>
        <taxon>Craniata</taxon>
        <taxon>Vertebrata</taxon>
        <taxon>Euteleostomi</taxon>
        <taxon>Mammalia</taxon>
        <taxon>Eutheria</taxon>
        <taxon>Laurasiatheria</taxon>
        <taxon>Carnivora</taxon>
        <taxon>Feliformia</taxon>
        <taxon>Felidae</taxon>
        <taxon>Felinae</taxon>
        <taxon>Lynx</taxon>
    </lineage>
</organism>
<evidence type="ECO:0000256" key="1">
    <source>
        <dbReference type="SAM" id="MobiDB-lite"/>
    </source>
</evidence>
<reference evidence="2 3" key="1">
    <citation type="submission" date="2019-01" db="EMBL/GenBank/DDBJ databases">
        <authorList>
            <person name="Alioto T."/>
            <person name="Alioto T."/>
        </authorList>
    </citation>
    <scope>NUCLEOTIDE SEQUENCE [LARGE SCALE GENOMIC DNA]</scope>
</reference>
<sequence>METGPEDKGLTCRPMLASSWDAAGGTLAQSLPRTQARSRLDLQRVQTIVEFPGSRLSPGAQQLMNMIRFQRQNWIPIGKWHRPVLGNKRSKRLIDLQSSSTSGALHESPSTPFPFPFPFRTRLTSGTVTGDLNASIEKSPQQPGGGNITNPRV</sequence>
<feature type="region of interest" description="Disordered" evidence="1">
    <location>
        <begin position="131"/>
        <end position="153"/>
    </location>
</feature>
<dbReference type="PANTHER" id="PTHR14787:SF1">
    <property type="entry name" value="ATPASE PAAT"/>
    <property type="match status" value="1"/>
</dbReference>
<dbReference type="InterPro" id="IPR028043">
    <property type="entry name" value="PAAT-like"/>
</dbReference>
<accession>A0A485MLX3</accession>
<dbReference type="Proteomes" id="UP000386466">
    <property type="component" value="Unassembled WGS sequence"/>
</dbReference>
<dbReference type="AlphaFoldDB" id="A0A485MLX3"/>
<evidence type="ECO:0000313" key="2">
    <source>
        <dbReference type="EMBL" id="VFV21880.1"/>
    </source>
</evidence>
<feature type="region of interest" description="Disordered" evidence="1">
    <location>
        <begin position="97"/>
        <end position="117"/>
    </location>
</feature>
<name>A0A485MLX3_LYNPA</name>
<evidence type="ECO:0000313" key="3">
    <source>
        <dbReference type="Proteomes" id="UP000386466"/>
    </source>
</evidence>
<gene>
    <name evidence="2" type="ORF">LYPA_23C014373</name>
</gene>
<proteinExistence type="predicted"/>